<proteinExistence type="predicted"/>
<dbReference type="EMBL" id="CASHSV030000615">
    <property type="protein sequence ID" value="CAJ2671666.1"/>
    <property type="molecule type" value="Genomic_DNA"/>
</dbReference>
<evidence type="ECO:0000313" key="2">
    <source>
        <dbReference type="Proteomes" id="UP001177021"/>
    </source>
</evidence>
<gene>
    <name evidence="1" type="ORF">MILVUS5_LOCUS35453</name>
</gene>
<keyword evidence="2" id="KW-1185">Reference proteome</keyword>
<name>A0ACB0LR23_TRIPR</name>
<accession>A0ACB0LR23</accession>
<reference evidence="1" key="1">
    <citation type="submission" date="2023-10" db="EMBL/GenBank/DDBJ databases">
        <authorList>
            <person name="Rodriguez Cubillos JULIANA M."/>
            <person name="De Vega J."/>
        </authorList>
    </citation>
    <scope>NUCLEOTIDE SEQUENCE</scope>
</reference>
<organism evidence="1 2">
    <name type="scientific">Trifolium pratense</name>
    <name type="common">Red clover</name>
    <dbReference type="NCBI Taxonomy" id="57577"/>
    <lineage>
        <taxon>Eukaryota</taxon>
        <taxon>Viridiplantae</taxon>
        <taxon>Streptophyta</taxon>
        <taxon>Embryophyta</taxon>
        <taxon>Tracheophyta</taxon>
        <taxon>Spermatophyta</taxon>
        <taxon>Magnoliopsida</taxon>
        <taxon>eudicotyledons</taxon>
        <taxon>Gunneridae</taxon>
        <taxon>Pentapetalae</taxon>
        <taxon>rosids</taxon>
        <taxon>fabids</taxon>
        <taxon>Fabales</taxon>
        <taxon>Fabaceae</taxon>
        <taxon>Papilionoideae</taxon>
        <taxon>50 kb inversion clade</taxon>
        <taxon>NPAAA clade</taxon>
        <taxon>Hologalegina</taxon>
        <taxon>IRL clade</taxon>
        <taxon>Trifolieae</taxon>
        <taxon>Trifolium</taxon>
    </lineage>
</organism>
<sequence>MLNLRRISLPLSRMRGLNVRVSCVKLMPNTCVENEAGISDSPEIVSGNGGFLLRNRCYHSGYGSMGFSVGRREFSSEAGAKDTKDEDDELEEGFSELEETPVGDEGEKLLDPDSETELSDDSVSEVSDIEEPHNELELPLSHDEGGISEVKKFSRKRVESELFKAIMDAPGHSIHTALDKWVEDGKELNREEISLAMVNLRKHKMYERALQLSEWLQSKNHLEFVERDYASRLDLIAKLHGLYKAEVYVESIPKSFRSEIIYRTLMANCVTQNNMKKAEEIFNKMKDLEFPLTVFVCNQLFLLYKRNDRKKIADLLLLMEHENVKPSPLTYKILIDVKGQSNDIDGMDQIVDKMKADGIEPDVQTKAVLVGHYISAGLADKAKTLLKEMEGENLKENRWVCQALLPLYANLGMADEVGRVWKVCETHPWPEECLAAIEAWGKLSKIDEAEAVFERMSKKWKLTSKHCSVLLKVYANHKMLMKGKDLIKRMADSGCRIGPLTWDALIKLYVKAGEVEKADSVLQKAVMQTQVKPLFSSYITIQEQYAKRGDIHNTEKIFYRMKQVGYAPRIRQYQILIEAYINAKVPAYGIRDRLKADTIYPNRNLANMLIQVDGFRKSQVSDLLD</sequence>
<comment type="caution">
    <text evidence="1">The sequence shown here is derived from an EMBL/GenBank/DDBJ whole genome shotgun (WGS) entry which is preliminary data.</text>
</comment>
<protein>
    <submittedName>
        <fullName evidence="1">Uncharacterized protein</fullName>
    </submittedName>
</protein>
<dbReference type="Proteomes" id="UP001177021">
    <property type="component" value="Unassembled WGS sequence"/>
</dbReference>
<evidence type="ECO:0000313" key="1">
    <source>
        <dbReference type="EMBL" id="CAJ2671666.1"/>
    </source>
</evidence>